<sequence>MVKKYFSLLAMLLSIPLMALADGSESLDKKSATQKTDYSFLDKGVKVFLDKEKQSSVKFGLALQFWARYLENNPGTLNENGDQVSQFFDLSMRRMRFNASVNLKNNVFFYTQLGTNNQAFNTDPHYQMFIHDFWTMFRVWDDKLYIGAGKHYFNGISRMSSTSSFSYMTLDNPLVNFPMINREDDFGRQLGIFAIGTIGRLGYRMALNKPYVYSLARTRDELEDLPVDDRVSNLSTEIQNNTFSGNGYFFWQFQDVVKSTSSFFPMSYIGSKRVLNLGAGFTFHPRSMASFDDNKELKYHDQVFLGVDLFLSEPLKGGAALDVYSVWYHYDFGPNYLRSAGIIPVDGGQDSEAGNLYPQGSGHRYYVIGTGDVWYTSAAYKLPDNINGWLGKLQPFAAFTLQNFEGLNDLGTMYDIGVNYLFYKQKIKMTAQYTLRPLFEVQDLDAELPTKSAIVTEHKGQFIFQLQFVL</sequence>
<evidence type="ECO:0000313" key="2">
    <source>
        <dbReference type="EMBL" id="MDR6238734.1"/>
    </source>
</evidence>
<dbReference type="AlphaFoldDB" id="A0AAE4BQ53"/>
<dbReference type="EMBL" id="JAVDQD010000002">
    <property type="protein sequence ID" value="MDR6238734.1"/>
    <property type="molecule type" value="Genomic_DNA"/>
</dbReference>
<reference evidence="2" key="1">
    <citation type="submission" date="2023-07" db="EMBL/GenBank/DDBJ databases">
        <title>Genomic Encyclopedia of Type Strains, Phase IV (KMG-IV): sequencing the most valuable type-strain genomes for metagenomic binning, comparative biology and taxonomic classification.</title>
        <authorList>
            <person name="Goeker M."/>
        </authorList>
    </citation>
    <scope>NUCLEOTIDE SEQUENCE</scope>
    <source>
        <strain evidence="2">DSM 26174</strain>
    </source>
</reference>
<gene>
    <name evidence="2" type="ORF">HNQ88_001771</name>
</gene>
<keyword evidence="3" id="KW-1185">Reference proteome</keyword>
<protein>
    <recommendedName>
        <fullName evidence="4">Phosphate-selective porin O and P</fullName>
    </recommendedName>
</protein>
<accession>A0AAE4BQ53</accession>
<evidence type="ECO:0000313" key="3">
    <source>
        <dbReference type="Proteomes" id="UP001185092"/>
    </source>
</evidence>
<dbReference type="RefSeq" id="WP_309938240.1">
    <property type="nucleotide sequence ID" value="NZ_AP025305.1"/>
</dbReference>
<evidence type="ECO:0000256" key="1">
    <source>
        <dbReference type="SAM" id="SignalP"/>
    </source>
</evidence>
<feature type="chain" id="PRO_5042278282" description="Phosphate-selective porin O and P" evidence="1">
    <location>
        <begin position="22"/>
        <end position="470"/>
    </location>
</feature>
<comment type="caution">
    <text evidence="2">The sequence shown here is derived from an EMBL/GenBank/DDBJ whole genome shotgun (WGS) entry which is preliminary data.</text>
</comment>
<organism evidence="2 3">
    <name type="scientific">Aureibacter tunicatorum</name>
    <dbReference type="NCBI Taxonomy" id="866807"/>
    <lineage>
        <taxon>Bacteria</taxon>
        <taxon>Pseudomonadati</taxon>
        <taxon>Bacteroidota</taxon>
        <taxon>Cytophagia</taxon>
        <taxon>Cytophagales</taxon>
        <taxon>Persicobacteraceae</taxon>
        <taxon>Aureibacter</taxon>
    </lineage>
</organism>
<name>A0AAE4BQ53_9BACT</name>
<feature type="signal peptide" evidence="1">
    <location>
        <begin position="1"/>
        <end position="21"/>
    </location>
</feature>
<keyword evidence="1" id="KW-0732">Signal</keyword>
<evidence type="ECO:0008006" key="4">
    <source>
        <dbReference type="Google" id="ProtNLM"/>
    </source>
</evidence>
<dbReference type="Proteomes" id="UP001185092">
    <property type="component" value="Unassembled WGS sequence"/>
</dbReference>
<proteinExistence type="predicted"/>